<dbReference type="CDD" id="cd07571">
    <property type="entry name" value="ALP_N-acyl_transferase"/>
    <property type="match status" value="1"/>
</dbReference>
<comment type="catalytic activity">
    <reaction evidence="2">
        <text>N-terminal S-1,2-diacyl-sn-glyceryl-L-cysteinyl-[lipoprotein] + a glycerophospholipid = N-acyl-S-1,2-diacyl-sn-glyceryl-L-cysteinyl-[lipoprotein] + a 2-acyl-sn-glycero-3-phospholipid + H(+)</text>
        <dbReference type="Rhea" id="RHEA:48228"/>
        <dbReference type="Rhea" id="RHEA-COMP:14681"/>
        <dbReference type="Rhea" id="RHEA-COMP:14684"/>
        <dbReference type="ChEBI" id="CHEBI:15378"/>
        <dbReference type="ChEBI" id="CHEBI:136912"/>
        <dbReference type="ChEBI" id="CHEBI:140656"/>
        <dbReference type="ChEBI" id="CHEBI:140657"/>
        <dbReference type="ChEBI" id="CHEBI:140660"/>
        <dbReference type="EC" id="2.3.1.269"/>
    </reaction>
</comment>
<comment type="similarity">
    <text evidence="1 2">Belongs to the CN hydrolase family. Apolipoprotein N-acyltransferase subfamily.</text>
</comment>
<evidence type="ECO:0000259" key="3">
    <source>
        <dbReference type="PROSITE" id="PS50263"/>
    </source>
</evidence>
<evidence type="ECO:0000313" key="4">
    <source>
        <dbReference type="EMBL" id="MBV6340690.1"/>
    </source>
</evidence>
<feature type="transmembrane region" description="Helical" evidence="2">
    <location>
        <begin position="21"/>
        <end position="42"/>
    </location>
</feature>
<comment type="pathway">
    <text evidence="2">Protein modification; lipoprotein biosynthesis (N-acyl transfer).</text>
</comment>
<evidence type="ECO:0000256" key="2">
    <source>
        <dbReference type="HAMAP-Rule" id="MF_01148"/>
    </source>
</evidence>
<dbReference type="Proteomes" id="UP001196980">
    <property type="component" value="Unassembled WGS sequence"/>
</dbReference>
<dbReference type="InterPro" id="IPR045378">
    <property type="entry name" value="LNT_N"/>
</dbReference>
<dbReference type="NCBIfam" id="TIGR00546">
    <property type="entry name" value="lnt"/>
    <property type="match status" value="1"/>
</dbReference>
<comment type="function">
    <text evidence="2">Catalyzes the phospholipid dependent N-acylation of the N-terminal cysteine of apolipoprotein, the last step in lipoprotein maturation.</text>
</comment>
<dbReference type="EC" id="2.3.1.269" evidence="2"/>
<name>A0ABS6RWH4_9BACT</name>
<feature type="transmembrane region" description="Helical" evidence="2">
    <location>
        <begin position="54"/>
        <end position="78"/>
    </location>
</feature>
<dbReference type="InterPro" id="IPR004563">
    <property type="entry name" value="Apolipo_AcylTrfase"/>
</dbReference>
<keyword evidence="2" id="KW-0472">Membrane</keyword>
<feature type="transmembrane region" description="Helical" evidence="2">
    <location>
        <begin position="461"/>
        <end position="481"/>
    </location>
</feature>
<evidence type="ECO:0000313" key="5">
    <source>
        <dbReference type="Proteomes" id="UP001196980"/>
    </source>
</evidence>
<feature type="transmembrane region" description="Helical" evidence="2">
    <location>
        <begin position="90"/>
        <end position="114"/>
    </location>
</feature>
<dbReference type="PROSITE" id="PS50263">
    <property type="entry name" value="CN_HYDROLASE"/>
    <property type="match status" value="1"/>
</dbReference>
<dbReference type="Pfam" id="PF20154">
    <property type="entry name" value="LNT_N"/>
    <property type="match status" value="1"/>
</dbReference>
<proteinExistence type="inferred from homology"/>
<comment type="subcellular location">
    <subcellularLocation>
        <location evidence="2">Cell membrane</location>
        <topology evidence="2">Multi-pass membrane protein</topology>
    </subcellularLocation>
</comment>
<organism evidence="4 5">
    <name type="scientific">Candidatus Magnetobacterium casense</name>
    <dbReference type="NCBI Taxonomy" id="1455061"/>
    <lineage>
        <taxon>Bacteria</taxon>
        <taxon>Pseudomonadati</taxon>
        <taxon>Nitrospirota</taxon>
        <taxon>Thermodesulfovibrionia</taxon>
        <taxon>Thermodesulfovibrionales</taxon>
        <taxon>Candidatus Magnetobacteriaceae</taxon>
        <taxon>Candidatus Magnetobacterium</taxon>
    </lineage>
</organism>
<keyword evidence="2" id="KW-0012">Acyltransferase</keyword>
<feature type="transmembrane region" description="Helical" evidence="2">
    <location>
        <begin position="168"/>
        <end position="188"/>
    </location>
</feature>
<evidence type="ECO:0000256" key="1">
    <source>
        <dbReference type="ARBA" id="ARBA00010065"/>
    </source>
</evidence>
<accession>A0ABS6RWH4</accession>
<keyword evidence="2" id="KW-0812">Transmembrane</keyword>
<keyword evidence="5" id="KW-1185">Reference proteome</keyword>
<protein>
    <recommendedName>
        <fullName evidence="2">Apolipoprotein N-acyltransferase</fullName>
        <shortName evidence="2">ALP N-acyltransferase</shortName>
        <ecNumber evidence="2">2.3.1.269</ecNumber>
    </recommendedName>
</protein>
<keyword evidence="2" id="KW-1003">Cell membrane</keyword>
<sequence>MYPLAWVGLAPLLISIRHPMTSARTAGFITGLIFFFGTQYWIYHSINHFGHVPFVISILVVIALCGYEGIYTSLFATLVQFTHQKTRLPLNLATATLWVGGEYLRGIIFTGFPWSLLGYTQYKVLPLIQIADITAVYGLSFLIVYTNALIADIIATRMNKDANKTQRLNLTMETVMVAVIMGCVLWYGTIKLKDIPKGDPVTISVIQGNLRQDMKWDERFRDYCFSRYETLSSQAAKDNPQLIVWPESALPFLFMSDEQYTNRLLEFHKTLNTHLLFGSDLVRGYKNNKTLALSNSAVLLSPTGKTLYTYDKIKLVPFGEYIPLKDVLGFIDKIVVSIGEFIKGNSRNVAKTPFGTFATLICYEIIFPDLVREFYRYGGDFIVTITNDAWFGQTSGPYQHFAMAVLRAVENRKPLIRAANTGISGFVDSSGRIQSKTELFETVALTGTINKDSSMTFYTTYGNVFVALCNILNLLIVIKLIKNQSTQWRIKKNDRSTGIKRKDKTT</sequence>
<reference evidence="4 5" key="1">
    <citation type="journal article" date="2020" name="J Geophys Res Biogeosci">
        <title>Magnetotaxis as an Adaptation to Enable Bacterial Shuttling of Microbial Sulfur and Sulfur Cycling Across Aquatic Oxic#Anoxic Interfaces.</title>
        <authorList>
            <person name="Li J."/>
            <person name="Liu P."/>
            <person name="Wang J."/>
            <person name="Roberts A.P."/>
            <person name="Pan Y."/>
        </authorList>
    </citation>
    <scope>NUCLEOTIDE SEQUENCE [LARGE SCALE GENOMIC DNA]</scope>
    <source>
        <strain evidence="4 5">MYR-1_YQ</strain>
    </source>
</reference>
<dbReference type="InterPro" id="IPR003010">
    <property type="entry name" value="C-N_Hydrolase"/>
</dbReference>
<feature type="domain" description="CN hydrolase" evidence="3">
    <location>
        <begin position="206"/>
        <end position="451"/>
    </location>
</feature>
<dbReference type="Pfam" id="PF00795">
    <property type="entry name" value="CN_hydrolase"/>
    <property type="match status" value="1"/>
</dbReference>
<keyword evidence="2" id="KW-1133">Transmembrane helix</keyword>
<feature type="transmembrane region" description="Helical" evidence="2">
    <location>
        <begin position="134"/>
        <end position="156"/>
    </location>
</feature>
<comment type="caution">
    <text evidence="4">The sequence shown here is derived from an EMBL/GenBank/DDBJ whole genome shotgun (WGS) entry which is preliminary data.</text>
</comment>
<dbReference type="PANTHER" id="PTHR38686">
    <property type="entry name" value="APOLIPOPROTEIN N-ACYLTRANSFERASE"/>
    <property type="match status" value="1"/>
</dbReference>
<keyword evidence="2" id="KW-0808">Transferase</keyword>
<dbReference type="PANTHER" id="PTHR38686:SF1">
    <property type="entry name" value="APOLIPOPROTEIN N-ACYLTRANSFERASE"/>
    <property type="match status" value="1"/>
</dbReference>
<gene>
    <name evidence="2 4" type="primary">lnt</name>
    <name evidence="4" type="ORF">HWQ67_03755</name>
</gene>
<dbReference type="HAMAP" id="MF_01148">
    <property type="entry name" value="Lnt"/>
    <property type="match status" value="1"/>
</dbReference>
<dbReference type="EMBL" id="JABXWD010000040">
    <property type="protein sequence ID" value="MBV6340690.1"/>
    <property type="molecule type" value="Genomic_DNA"/>
</dbReference>